<accession>A0A9W9Z4N2</accession>
<dbReference type="GO" id="GO:0005737">
    <property type="term" value="C:cytoplasm"/>
    <property type="evidence" value="ECO:0007669"/>
    <property type="project" value="UniProtKB-SubCell"/>
</dbReference>
<keyword evidence="8" id="KW-1185">Reference proteome</keyword>
<dbReference type="EMBL" id="MU826830">
    <property type="protein sequence ID" value="KAJ7373688.1"/>
    <property type="molecule type" value="Genomic_DNA"/>
</dbReference>
<sequence length="214" mass="25192">MSILNDLFEQIIQSEERIRERFSKLREVNSEIQGTVVKYQDFTDELKSLKGLLREKSYREELNISPRTRTRKKTPLKTKNEEFTADVVKFTAQFDFCERGNEKRMTEATKQIEALRRKEDRLKQDMASVKQTQEQITSQLEEKNGLSVNNSRTERKLTALTIQIQNANEKTRCLQADKKRVAAFKPHNNPEFKRFQVRVDQSIVYNKGRRGKSS</sequence>
<dbReference type="Proteomes" id="UP001163046">
    <property type="component" value="Unassembled WGS sequence"/>
</dbReference>
<evidence type="ECO:0000313" key="8">
    <source>
        <dbReference type="Proteomes" id="UP001163046"/>
    </source>
</evidence>
<gene>
    <name evidence="7" type="ORF">OS493_011297</name>
</gene>
<feature type="region of interest" description="Disordered" evidence="6">
    <location>
        <begin position="125"/>
        <end position="149"/>
    </location>
</feature>
<name>A0A9W9Z4N2_9CNID</name>
<evidence type="ECO:0000256" key="5">
    <source>
        <dbReference type="ARBA" id="ARBA00023054"/>
    </source>
</evidence>
<comment type="similarity">
    <text evidence="2">Belongs to the CCDC172 family.</text>
</comment>
<keyword evidence="5" id="KW-0175">Coiled coil</keyword>
<keyword evidence="4" id="KW-0963">Cytoplasm</keyword>
<evidence type="ECO:0000256" key="2">
    <source>
        <dbReference type="ARBA" id="ARBA00008975"/>
    </source>
</evidence>
<dbReference type="AlphaFoldDB" id="A0A9W9Z4N2"/>
<evidence type="ECO:0000256" key="1">
    <source>
        <dbReference type="ARBA" id="ARBA00004496"/>
    </source>
</evidence>
<proteinExistence type="inferred from homology"/>
<dbReference type="InterPro" id="IPR029618">
    <property type="entry name" value="CCDC172"/>
</dbReference>
<evidence type="ECO:0000313" key="7">
    <source>
        <dbReference type="EMBL" id="KAJ7373688.1"/>
    </source>
</evidence>
<evidence type="ECO:0000256" key="6">
    <source>
        <dbReference type="SAM" id="MobiDB-lite"/>
    </source>
</evidence>
<feature type="compositionally biased region" description="Polar residues" evidence="6">
    <location>
        <begin position="129"/>
        <end position="139"/>
    </location>
</feature>
<protein>
    <recommendedName>
        <fullName evidence="3">Coiled-coil domain-containing protein 172</fullName>
    </recommendedName>
</protein>
<organism evidence="7 8">
    <name type="scientific">Desmophyllum pertusum</name>
    <dbReference type="NCBI Taxonomy" id="174260"/>
    <lineage>
        <taxon>Eukaryota</taxon>
        <taxon>Metazoa</taxon>
        <taxon>Cnidaria</taxon>
        <taxon>Anthozoa</taxon>
        <taxon>Hexacorallia</taxon>
        <taxon>Scleractinia</taxon>
        <taxon>Caryophylliina</taxon>
        <taxon>Caryophylliidae</taxon>
        <taxon>Desmophyllum</taxon>
    </lineage>
</organism>
<comment type="subcellular location">
    <subcellularLocation>
        <location evidence="1">Cytoplasm</location>
    </subcellularLocation>
</comment>
<evidence type="ECO:0000256" key="3">
    <source>
        <dbReference type="ARBA" id="ARBA00022327"/>
    </source>
</evidence>
<evidence type="ECO:0000256" key="4">
    <source>
        <dbReference type="ARBA" id="ARBA00022490"/>
    </source>
</evidence>
<dbReference type="PANTHER" id="PTHR22419:SF2">
    <property type="entry name" value="COILED-COIL DOMAIN-CONTAINING PROTEIN 172"/>
    <property type="match status" value="1"/>
</dbReference>
<dbReference type="OrthoDB" id="10055570at2759"/>
<dbReference type="PANTHER" id="PTHR22419">
    <property type="entry name" value="COILED-COIL DOMAIN-CONTAINING PROTEIN 172"/>
    <property type="match status" value="1"/>
</dbReference>
<comment type="caution">
    <text evidence="7">The sequence shown here is derived from an EMBL/GenBank/DDBJ whole genome shotgun (WGS) entry which is preliminary data.</text>
</comment>
<reference evidence="7" key="1">
    <citation type="submission" date="2023-01" db="EMBL/GenBank/DDBJ databases">
        <title>Genome assembly of the deep-sea coral Lophelia pertusa.</title>
        <authorList>
            <person name="Herrera S."/>
            <person name="Cordes E."/>
        </authorList>
    </citation>
    <scope>NUCLEOTIDE SEQUENCE</scope>
    <source>
        <strain evidence="7">USNM1676648</strain>
        <tissue evidence="7">Polyp</tissue>
    </source>
</reference>